<dbReference type="Proteomes" id="UP000187851">
    <property type="component" value="Chromosome"/>
</dbReference>
<dbReference type="PANTHER" id="PTHR43757">
    <property type="entry name" value="AMINOMETHYLTRANSFERASE"/>
    <property type="match status" value="1"/>
</dbReference>
<dbReference type="PANTHER" id="PTHR43757:SF2">
    <property type="entry name" value="AMINOMETHYLTRANSFERASE, MITOCHONDRIAL"/>
    <property type="match status" value="1"/>
</dbReference>
<proteinExistence type="predicted"/>
<dbReference type="InterPro" id="IPR006222">
    <property type="entry name" value="GCVT_N"/>
</dbReference>
<dbReference type="EMBL" id="CP019458">
    <property type="protein sequence ID" value="AQA09631.1"/>
    <property type="molecule type" value="Genomic_DNA"/>
</dbReference>
<dbReference type="RefSeq" id="WP_079256001.1">
    <property type="nucleotide sequence ID" value="NZ_CP019458.1"/>
</dbReference>
<organism evidence="2 3">
    <name type="scientific">Streptomyces autolyticus</name>
    <dbReference type="NCBI Taxonomy" id="75293"/>
    <lineage>
        <taxon>Bacteria</taxon>
        <taxon>Bacillati</taxon>
        <taxon>Actinomycetota</taxon>
        <taxon>Actinomycetes</taxon>
        <taxon>Kitasatosporales</taxon>
        <taxon>Streptomycetaceae</taxon>
        <taxon>Streptomyces</taxon>
    </lineage>
</organism>
<dbReference type="InterPro" id="IPR028896">
    <property type="entry name" value="GcvT/YgfZ/DmdA"/>
</dbReference>
<evidence type="ECO:0000313" key="3">
    <source>
        <dbReference type="Proteomes" id="UP000187851"/>
    </source>
</evidence>
<gene>
    <name evidence="2" type="ORF">BV401_03150</name>
</gene>
<accession>A0ABM6H6Z5</accession>
<protein>
    <submittedName>
        <fullName evidence="2">Glycine cleavage system protein T</fullName>
    </submittedName>
</protein>
<evidence type="ECO:0000259" key="1">
    <source>
        <dbReference type="Pfam" id="PF01571"/>
    </source>
</evidence>
<dbReference type="Pfam" id="PF01571">
    <property type="entry name" value="GCV_T"/>
    <property type="match status" value="1"/>
</dbReference>
<dbReference type="PIRSF" id="PIRSF006487">
    <property type="entry name" value="GcvT"/>
    <property type="match status" value="1"/>
</dbReference>
<dbReference type="Gene3D" id="3.30.1360.120">
    <property type="entry name" value="Probable tRNA modification gtpase trme, domain 1"/>
    <property type="match status" value="1"/>
</dbReference>
<reference evidence="2 3" key="1">
    <citation type="journal article" date="2017" name="J. Biotechnol.">
        <title>The complete genome sequence of Streptomyces autolyticus CGMCC 0516, the producer of geldanamycin, autolytimycin, reblastatin and elaiophylin.</title>
        <authorList>
            <person name="Yin M."/>
            <person name="Jiang M."/>
            <person name="Ren Z."/>
            <person name="Dong Y."/>
            <person name="Lu T."/>
        </authorList>
    </citation>
    <scope>NUCLEOTIDE SEQUENCE [LARGE SCALE GENOMIC DNA]</scope>
    <source>
        <strain evidence="2 3">CGMCC0516</strain>
    </source>
</reference>
<keyword evidence="3" id="KW-1185">Reference proteome</keyword>
<evidence type="ECO:0000313" key="2">
    <source>
        <dbReference type="EMBL" id="AQA09631.1"/>
    </source>
</evidence>
<sequence>MTSESLATAIARVGNPVDLLRNTAARAHTFPVAPEFTNWRSEQRAWAESCALLDQSHHMVDLFLQGPDALRLLSDLGVNTFNNFGVNKAKQFVAVNPDGQLIGDAILFHLEEELFDLVGHPMVLDWVLFHLDRGDYKVTAERDENSAVRTEGPPKFYRYELQGPTAAAVLEQATQQPLPETKFFTMADFTIAGNTVRGLRHGMAGQPGFELFGPWEEGEAVLAALLAAGKDHGLVRAGAKAYSTANLESGWVPAPIPAIFGDDPLLKEYREWLPASAIGAIGGSVDSDDIADYYLTPYDIGYDRTVKFDHDFIGRAALEELAKNPPRTKVTLVWNNDDVTAALGSLLGDGPGAKYFDLPKIRYALHQEDKVLVDGERIGISLDCGYIANERAMVSLATIAKEHAEPGTEVTVVWGEHPRSAKPQVEDHKQWEIRATVAPVPFVQFARTNYRSK</sequence>
<dbReference type="InterPro" id="IPR027266">
    <property type="entry name" value="TrmE/GcvT-like"/>
</dbReference>
<feature type="domain" description="GCVT N-terminal" evidence="1">
    <location>
        <begin position="26"/>
        <end position="251"/>
    </location>
</feature>
<name>A0ABM6H6Z5_9ACTN</name>
<dbReference type="SUPFAM" id="SSF103025">
    <property type="entry name" value="Folate-binding domain"/>
    <property type="match status" value="1"/>
</dbReference>